<dbReference type="EMBL" id="JBGBPQ010000024">
    <property type="protein sequence ID" value="KAL1499948.1"/>
    <property type="molecule type" value="Genomic_DNA"/>
</dbReference>
<dbReference type="GO" id="GO:0005789">
    <property type="term" value="C:endoplasmic reticulum membrane"/>
    <property type="evidence" value="ECO:0007669"/>
    <property type="project" value="UniProtKB-SubCell"/>
</dbReference>
<evidence type="ECO:0000256" key="8">
    <source>
        <dbReference type="ARBA" id="ARBA00022692"/>
    </source>
</evidence>
<feature type="transmembrane region" description="Helical" evidence="16">
    <location>
        <begin position="198"/>
        <end position="216"/>
    </location>
</feature>
<evidence type="ECO:0000313" key="18">
    <source>
        <dbReference type="Proteomes" id="UP001515480"/>
    </source>
</evidence>
<evidence type="ECO:0000256" key="4">
    <source>
        <dbReference type="ARBA" id="ARBA00022516"/>
    </source>
</evidence>
<evidence type="ECO:0000256" key="14">
    <source>
        <dbReference type="ARBA" id="ARBA00023264"/>
    </source>
</evidence>
<comment type="pathway">
    <text evidence="3">Lipid metabolism.</text>
</comment>
<evidence type="ECO:0000256" key="15">
    <source>
        <dbReference type="ARBA" id="ARBA00034137"/>
    </source>
</evidence>
<dbReference type="EC" id="2.1.1.71" evidence="15"/>
<keyword evidence="12 16" id="KW-0472">Membrane</keyword>
<evidence type="ECO:0000256" key="6">
    <source>
        <dbReference type="ARBA" id="ARBA00022679"/>
    </source>
</evidence>
<proteinExistence type="predicted"/>
<comment type="pathway">
    <text evidence="2">Phospholipid metabolism; phosphatidylcholine biosynthesis.</text>
</comment>
<gene>
    <name evidence="17" type="ORF">AB1Y20_012629</name>
</gene>
<evidence type="ECO:0000256" key="10">
    <source>
        <dbReference type="ARBA" id="ARBA00022989"/>
    </source>
</evidence>
<evidence type="ECO:0000256" key="3">
    <source>
        <dbReference type="ARBA" id="ARBA00005189"/>
    </source>
</evidence>
<evidence type="ECO:0000256" key="13">
    <source>
        <dbReference type="ARBA" id="ARBA00023209"/>
    </source>
</evidence>
<keyword evidence="14" id="KW-1208">Phospholipid metabolism</keyword>
<evidence type="ECO:0000256" key="5">
    <source>
        <dbReference type="ARBA" id="ARBA00022603"/>
    </source>
</evidence>
<organism evidence="17 18">
    <name type="scientific">Prymnesium parvum</name>
    <name type="common">Toxic golden alga</name>
    <dbReference type="NCBI Taxonomy" id="97485"/>
    <lineage>
        <taxon>Eukaryota</taxon>
        <taxon>Haptista</taxon>
        <taxon>Haptophyta</taxon>
        <taxon>Prymnesiophyceae</taxon>
        <taxon>Prymnesiales</taxon>
        <taxon>Prymnesiaceae</taxon>
        <taxon>Prymnesium</taxon>
    </lineage>
</organism>
<protein>
    <recommendedName>
        <fullName evidence="15">phosphatidyl-N-methylethanolamine N-methyltransferase</fullName>
        <ecNumber evidence="15">2.1.1.71</ecNumber>
    </recommendedName>
</protein>
<dbReference type="PANTHER" id="PTHR15458:SF5">
    <property type="entry name" value="PHOSPHATIDYLETHANOLAMINE N-METHYLTRANSFERASE"/>
    <property type="match status" value="1"/>
</dbReference>
<evidence type="ECO:0000313" key="17">
    <source>
        <dbReference type="EMBL" id="KAL1499948.1"/>
    </source>
</evidence>
<dbReference type="GO" id="GO:0032259">
    <property type="term" value="P:methylation"/>
    <property type="evidence" value="ECO:0007669"/>
    <property type="project" value="UniProtKB-KW"/>
</dbReference>
<comment type="subcellular location">
    <subcellularLocation>
        <location evidence="1">Endoplasmic reticulum membrane</location>
        <topology evidence="1">Multi-pass membrane protein</topology>
    </subcellularLocation>
</comment>
<comment type="caution">
    <text evidence="17">The sequence shown here is derived from an EMBL/GenBank/DDBJ whole genome shotgun (WGS) entry which is preliminary data.</text>
</comment>
<evidence type="ECO:0000256" key="9">
    <source>
        <dbReference type="ARBA" id="ARBA00022824"/>
    </source>
</evidence>
<name>A0AB34ILX0_PRYPA</name>
<feature type="transmembrane region" description="Helical" evidence="16">
    <location>
        <begin position="175"/>
        <end position="192"/>
    </location>
</feature>
<sequence>MAADAAVAALALLPLARRAHEVGIDPASAMSASLVEPSWWLCVLAVALLYAMHGCIWRWPDRFATRSRAFPLRLLGRTPWKVFARLEMIGKVWQAGCVLLFLGEAGRSAALDALRHAPAPIWALSLAYVCAGQALNLAMYTSIGDVGVYYGFKLGARVPWCSSFPFNIGLRHPQYVGVVLTLWGALALLLTPAAERAMLPQVLLVWGGMYALMAAMEQLGDAGAASKQT</sequence>
<evidence type="ECO:0000256" key="11">
    <source>
        <dbReference type="ARBA" id="ARBA00023098"/>
    </source>
</evidence>
<dbReference type="PANTHER" id="PTHR15458">
    <property type="entry name" value="PHOSPHATIDYLETHANOLAMINE N-METHYLTRANSFERASE"/>
    <property type="match status" value="1"/>
</dbReference>
<keyword evidence="18" id="KW-1185">Reference proteome</keyword>
<feature type="transmembrane region" description="Helical" evidence="16">
    <location>
        <begin position="38"/>
        <end position="59"/>
    </location>
</feature>
<keyword evidence="11" id="KW-0443">Lipid metabolism</keyword>
<accession>A0AB34ILX0</accession>
<dbReference type="GO" id="GO:0006656">
    <property type="term" value="P:phosphatidylcholine biosynthetic process"/>
    <property type="evidence" value="ECO:0007669"/>
    <property type="project" value="InterPro"/>
</dbReference>
<dbReference type="Pfam" id="PF04191">
    <property type="entry name" value="PEMT"/>
    <property type="match status" value="1"/>
</dbReference>
<evidence type="ECO:0000256" key="12">
    <source>
        <dbReference type="ARBA" id="ARBA00023136"/>
    </source>
</evidence>
<keyword evidence="6" id="KW-0808">Transferase</keyword>
<keyword evidence="13" id="KW-0594">Phospholipid biosynthesis</keyword>
<keyword evidence="9" id="KW-0256">Endoplasmic reticulum</keyword>
<evidence type="ECO:0000256" key="16">
    <source>
        <dbReference type="SAM" id="Phobius"/>
    </source>
</evidence>
<reference evidence="17 18" key="1">
    <citation type="journal article" date="2024" name="Science">
        <title>Giant polyketide synthase enzymes in the biosynthesis of giant marine polyether toxins.</title>
        <authorList>
            <person name="Fallon T.R."/>
            <person name="Shende V.V."/>
            <person name="Wierzbicki I.H."/>
            <person name="Pendleton A.L."/>
            <person name="Watervoot N.F."/>
            <person name="Auber R.P."/>
            <person name="Gonzalez D.J."/>
            <person name="Wisecaver J.H."/>
            <person name="Moore B.S."/>
        </authorList>
    </citation>
    <scope>NUCLEOTIDE SEQUENCE [LARGE SCALE GENOMIC DNA]</scope>
    <source>
        <strain evidence="17 18">12B1</strain>
    </source>
</reference>
<dbReference type="InterPro" id="IPR007318">
    <property type="entry name" value="Phopholipid_MeTrfase"/>
</dbReference>
<dbReference type="InterPro" id="IPR024960">
    <property type="entry name" value="PEMT/MFAP"/>
</dbReference>
<keyword evidence="4" id="KW-0444">Lipid biosynthesis</keyword>
<dbReference type="AlphaFoldDB" id="A0AB34ILX0"/>
<evidence type="ECO:0000256" key="2">
    <source>
        <dbReference type="ARBA" id="ARBA00004969"/>
    </source>
</evidence>
<keyword evidence="10 16" id="KW-1133">Transmembrane helix</keyword>
<dbReference type="Proteomes" id="UP001515480">
    <property type="component" value="Unassembled WGS sequence"/>
</dbReference>
<dbReference type="GO" id="GO:0000773">
    <property type="term" value="F:phosphatidyl-N-methylethanolamine N-methyltransferase activity"/>
    <property type="evidence" value="ECO:0007669"/>
    <property type="project" value="UniProtKB-EC"/>
</dbReference>
<keyword evidence="5" id="KW-0489">Methyltransferase</keyword>
<keyword evidence="7" id="KW-0949">S-adenosyl-L-methionine</keyword>
<evidence type="ECO:0000256" key="1">
    <source>
        <dbReference type="ARBA" id="ARBA00004477"/>
    </source>
</evidence>
<keyword evidence="8 16" id="KW-0812">Transmembrane</keyword>
<evidence type="ECO:0000256" key="7">
    <source>
        <dbReference type="ARBA" id="ARBA00022691"/>
    </source>
</evidence>